<organism evidence="1 2">
    <name type="scientific">Avena sativa</name>
    <name type="common">Oat</name>
    <dbReference type="NCBI Taxonomy" id="4498"/>
    <lineage>
        <taxon>Eukaryota</taxon>
        <taxon>Viridiplantae</taxon>
        <taxon>Streptophyta</taxon>
        <taxon>Embryophyta</taxon>
        <taxon>Tracheophyta</taxon>
        <taxon>Spermatophyta</taxon>
        <taxon>Magnoliopsida</taxon>
        <taxon>Liliopsida</taxon>
        <taxon>Poales</taxon>
        <taxon>Poaceae</taxon>
        <taxon>BOP clade</taxon>
        <taxon>Pooideae</taxon>
        <taxon>Poodae</taxon>
        <taxon>Poeae</taxon>
        <taxon>Poeae Chloroplast Group 1 (Aveneae type)</taxon>
        <taxon>Aveninae</taxon>
        <taxon>Avena</taxon>
    </lineage>
</organism>
<evidence type="ECO:0000313" key="2">
    <source>
        <dbReference type="Proteomes" id="UP001732700"/>
    </source>
</evidence>
<sequence length="227" mass="25879">MRTPVQTCEKIELAWILFDDDDTILINRSMEDHMDSIVQDLALPFDAPSMDEPELQFITFDVEELSSLAIADVLLEIEVEKFTFQDVMNIDSSSFEPEMEIFTIDDEATSDVKEPSSTNPLTTPSLVSSVEVVLKLLSNHLRYDPSLFDKACHIIDIAYTPCDLLMTLLNGILYRYAYAIGYSIDDLEGIVPITCVLGPFRFMFLHHQLQDDLRVDIPWDPDGCMVW</sequence>
<evidence type="ECO:0000313" key="1">
    <source>
        <dbReference type="EnsemblPlants" id="AVESA.00010b.r2.1AG0033020.1.CDS.1"/>
    </source>
</evidence>
<dbReference type="EnsemblPlants" id="AVESA.00010b.r2.1AG0033020.1">
    <property type="protein sequence ID" value="AVESA.00010b.r2.1AG0033020.1.CDS.1"/>
    <property type="gene ID" value="AVESA.00010b.r2.1AG0033020"/>
</dbReference>
<name>A0ACD5TD03_AVESA</name>
<reference evidence="1" key="2">
    <citation type="submission" date="2025-09" db="UniProtKB">
        <authorList>
            <consortium name="EnsemblPlants"/>
        </authorList>
    </citation>
    <scope>IDENTIFICATION</scope>
</reference>
<keyword evidence="2" id="KW-1185">Reference proteome</keyword>
<protein>
    <submittedName>
        <fullName evidence="1">Uncharacterized protein</fullName>
    </submittedName>
</protein>
<proteinExistence type="predicted"/>
<reference evidence="1" key="1">
    <citation type="submission" date="2021-05" db="EMBL/GenBank/DDBJ databases">
        <authorList>
            <person name="Scholz U."/>
            <person name="Mascher M."/>
            <person name="Fiebig A."/>
        </authorList>
    </citation>
    <scope>NUCLEOTIDE SEQUENCE [LARGE SCALE GENOMIC DNA]</scope>
</reference>
<dbReference type="Proteomes" id="UP001732700">
    <property type="component" value="Chromosome 1A"/>
</dbReference>
<accession>A0ACD5TD03</accession>